<reference evidence="3" key="1">
    <citation type="journal article" date="2015" name="Genome Announc.">
        <title>Genome sequence of the AIDS-associated pathogen Penicillium marneffei (ATCC18224) and its near taxonomic relative Talaromyces stipitatus (ATCC10500).</title>
        <authorList>
            <person name="Nierman W.C."/>
            <person name="Fedorova-Abrams N.D."/>
            <person name="Andrianopoulos A."/>
        </authorList>
    </citation>
    <scope>NUCLEOTIDE SEQUENCE [LARGE SCALE GENOMIC DNA]</scope>
    <source>
        <strain evidence="3">ATCC 10500 / CBS 375.48 / QM 6759 / NRRL 1006</strain>
    </source>
</reference>
<feature type="region of interest" description="Disordered" evidence="1">
    <location>
        <begin position="1"/>
        <end position="39"/>
    </location>
</feature>
<proteinExistence type="predicted"/>
<organism evidence="2 3">
    <name type="scientific">Talaromyces stipitatus (strain ATCC 10500 / CBS 375.48 / QM 6759 / NRRL 1006)</name>
    <name type="common">Penicillium stipitatum</name>
    <dbReference type="NCBI Taxonomy" id="441959"/>
    <lineage>
        <taxon>Eukaryota</taxon>
        <taxon>Fungi</taxon>
        <taxon>Dikarya</taxon>
        <taxon>Ascomycota</taxon>
        <taxon>Pezizomycotina</taxon>
        <taxon>Eurotiomycetes</taxon>
        <taxon>Eurotiomycetidae</taxon>
        <taxon>Eurotiales</taxon>
        <taxon>Trichocomaceae</taxon>
        <taxon>Talaromyces</taxon>
        <taxon>Talaromyces sect. Talaromyces</taxon>
    </lineage>
</organism>
<gene>
    <name evidence="2" type="ORF">TSTA_110900</name>
</gene>
<evidence type="ECO:0000313" key="2">
    <source>
        <dbReference type="EMBL" id="EED11911.1"/>
    </source>
</evidence>
<dbReference type="Proteomes" id="UP000001745">
    <property type="component" value="Unassembled WGS sequence"/>
</dbReference>
<accession>B8MV21</accession>
<dbReference type="AlphaFoldDB" id="B8MV21"/>
<sequence length="144" mass="16638">MASHKSPTQQTVSESSRRLSSKLKQEQDGSITVEEDDPDCEQCSTPIFIHEGVFIGFWFADQSGNGRRPVYCLINRDFEFAYLKGKTFILVRYDDFDPLDEFGDWLGDDTEDEDAMSPEDVKGWVQMMWEIRNYAGIQDMTLED</sequence>
<dbReference type="VEuPathDB" id="FungiDB:TSTA_110900"/>
<evidence type="ECO:0000256" key="1">
    <source>
        <dbReference type="SAM" id="MobiDB-lite"/>
    </source>
</evidence>
<dbReference type="HOGENOM" id="CLU_099563_0_0_1"/>
<evidence type="ECO:0000313" key="3">
    <source>
        <dbReference type="Proteomes" id="UP000001745"/>
    </source>
</evidence>
<dbReference type="GeneID" id="8110119"/>
<dbReference type="InParanoid" id="B8MV21"/>
<dbReference type="RefSeq" id="XP_002488667.1">
    <property type="nucleotide sequence ID" value="XM_002488622.1"/>
</dbReference>
<feature type="compositionally biased region" description="Polar residues" evidence="1">
    <location>
        <begin position="1"/>
        <end position="12"/>
    </location>
</feature>
<dbReference type="OrthoDB" id="4220501at2759"/>
<keyword evidence="3" id="KW-1185">Reference proteome</keyword>
<name>B8MV21_TALSN</name>
<dbReference type="EMBL" id="EQ962661">
    <property type="protein sequence ID" value="EED11911.1"/>
    <property type="molecule type" value="Genomic_DNA"/>
</dbReference>
<protein>
    <submittedName>
        <fullName evidence="2">Uncharacterized protein</fullName>
    </submittedName>
</protein>
<dbReference type="PhylomeDB" id="B8MV21"/>